<reference evidence="4" key="1">
    <citation type="submission" date="2018-01" db="EMBL/GenBank/DDBJ databases">
        <authorList>
            <person name="Alioto T."/>
            <person name="Alioto T."/>
        </authorList>
    </citation>
    <scope>NUCLEOTIDE SEQUENCE [LARGE SCALE GENOMIC DNA]</scope>
</reference>
<dbReference type="InterPro" id="IPR050357">
    <property type="entry name" value="Arrestin_domain-protein"/>
</dbReference>
<proteinExistence type="inferred from homology"/>
<dbReference type="OMA" id="CEFNLSR"/>
<dbReference type="AlphaFoldDB" id="A0A3B0JPK3"/>
<evidence type="ECO:0000256" key="1">
    <source>
        <dbReference type="ARBA" id="ARBA00005298"/>
    </source>
</evidence>
<accession>A0A3B0JPK3</accession>
<protein>
    <recommendedName>
        <fullName evidence="2">Arrestin-like N-terminal domain-containing protein</fullName>
    </recommendedName>
</protein>
<evidence type="ECO:0000313" key="4">
    <source>
        <dbReference type="Proteomes" id="UP000268350"/>
    </source>
</evidence>
<evidence type="ECO:0000313" key="3">
    <source>
        <dbReference type="EMBL" id="SPP84075.1"/>
    </source>
</evidence>
<organism evidence="3 4">
    <name type="scientific">Drosophila guanche</name>
    <name type="common">Fruit fly</name>
    <dbReference type="NCBI Taxonomy" id="7266"/>
    <lineage>
        <taxon>Eukaryota</taxon>
        <taxon>Metazoa</taxon>
        <taxon>Ecdysozoa</taxon>
        <taxon>Arthropoda</taxon>
        <taxon>Hexapoda</taxon>
        <taxon>Insecta</taxon>
        <taxon>Pterygota</taxon>
        <taxon>Neoptera</taxon>
        <taxon>Endopterygota</taxon>
        <taxon>Diptera</taxon>
        <taxon>Brachycera</taxon>
        <taxon>Muscomorpha</taxon>
        <taxon>Ephydroidea</taxon>
        <taxon>Drosophilidae</taxon>
        <taxon>Drosophila</taxon>
        <taxon>Sophophora</taxon>
    </lineage>
</organism>
<dbReference type="Pfam" id="PF00339">
    <property type="entry name" value="Arrestin_N"/>
    <property type="match status" value="1"/>
</dbReference>
<gene>
    <name evidence="3" type="ORF">DGUA_6G016588</name>
</gene>
<sequence length="367" mass="41568">MKFSKRLTRKMPIICVFHLSRAAAVYYTGEQISGSLTIKVEGKKPVPVEGISITLCGISNVHWLESLGGPPQIEHNDSSRSCVEPTKVDYKARKVHINQVKKLTGVQRLLPGTTQLWNFDFELPDSLPATCRVGHGSVEYTLQVIIERRSKHFKCFTQRLVIRRSLAFTDLKPKMKQDSLLRLSIPRSVFVPGQSVAYEVTSKDGSAAITRLCQCIKYESHTPQRKTKQVIRCLSECSELQAELRLPLTSPIMTDERQPQSIEISYYIETLESHLKKPLRQPISVGTSAPPAISTIESSRLCFVNLALSQSELFEPINQLLAHSCYSHESGALAMGKHCERIKLLKCHKKRSYVQLLMRYCYKRLLP</sequence>
<dbReference type="GO" id="GO:0005737">
    <property type="term" value="C:cytoplasm"/>
    <property type="evidence" value="ECO:0007669"/>
    <property type="project" value="TreeGrafter"/>
</dbReference>
<dbReference type="EMBL" id="OUUW01000008">
    <property type="protein sequence ID" value="SPP84075.1"/>
    <property type="molecule type" value="Genomic_DNA"/>
</dbReference>
<dbReference type="InterPro" id="IPR014752">
    <property type="entry name" value="Arrestin-like_C"/>
</dbReference>
<keyword evidence="4" id="KW-1185">Reference proteome</keyword>
<dbReference type="SUPFAM" id="SSF81296">
    <property type="entry name" value="E set domains"/>
    <property type="match status" value="1"/>
</dbReference>
<dbReference type="Gene3D" id="2.60.40.640">
    <property type="match status" value="1"/>
</dbReference>
<dbReference type="Proteomes" id="UP000268350">
    <property type="component" value="Unassembled WGS sequence"/>
</dbReference>
<dbReference type="InterPro" id="IPR014756">
    <property type="entry name" value="Ig_E-set"/>
</dbReference>
<dbReference type="PANTHER" id="PTHR11188:SF167">
    <property type="entry name" value="ARRESTIN C-TERMINAL-LIKE DOMAIN-CONTAINING PROTEIN-RELATED"/>
    <property type="match status" value="1"/>
</dbReference>
<dbReference type="PANTHER" id="PTHR11188">
    <property type="entry name" value="ARRESTIN DOMAIN CONTAINING PROTEIN"/>
    <property type="match status" value="1"/>
</dbReference>
<dbReference type="InterPro" id="IPR011021">
    <property type="entry name" value="Arrestin-like_N"/>
</dbReference>
<feature type="domain" description="Arrestin-like N-terminal" evidence="2">
    <location>
        <begin position="15"/>
        <end position="162"/>
    </location>
</feature>
<evidence type="ECO:0000259" key="2">
    <source>
        <dbReference type="Pfam" id="PF00339"/>
    </source>
</evidence>
<dbReference type="GO" id="GO:0015031">
    <property type="term" value="P:protein transport"/>
    <property type="evidence" value="ECO:0007669"/>
    <property type="project" value="TreeGrafter"/>
</dbReference>
<name>A0A3B0JPK3_DROGU</name>
<dbReference type="OrthoDB" id="2333384at2759"/>
<comment type="similarity">
    <text evidence="1">Belongs to the arrestin family.</text>
</comment>
<dbReference type="STRING" id="7266.A0A3B0JPK3"/>